<reference evidence="2 3" key="1">
    <citation type="submission" date="2020-07" db="EMBL/GenBank/DDBJ databases">
        <title>Facklamia lactis sp. nov., isolated from raw milk.</title>
        <authorList>
            <person name="Doll E.V."/>
            <person name="Huptas C."/>
            <person name="Staib L."/>
            <person name="Wenning M."/>
            <person name="Scherer S."/>
        </authorList>
    </citation>
    <scope>NUCLEOTIDE SEQUENCE [LARGE SCALE GENOMIC DNA]</scope>
    <source>
        <strain evidence="2 3">DSM 111018</strain>
    </source>
</reference>
<keyword evidence="1" id="KW-0812">Transmembrane</keyword>
<sequence>MRKNRGISIGAIIIGSAALATVVGVALYAYLDEDTRHHVQGVVNREKVKAYVRHQLNGSDKLVSMVDELSDNEVNTLVGLANKTNEAGNRMSDGFNEIIKRAKEVANNASDKVQDLMDN</sequence>
<keyword evidence="3" id="KW-1185">Reference proteome</keyword>
<accession>A0ABS0LSL3</accession>
<evidence type="ECO:0000256" key="1">
    <source>
        <dbReference type="SAM" id="Phobius"/>
    </source>
</evidence>
<evidence type="ECO:0000313" key="3">
    <source>
        <dbReference type="Proteomes" id="UP000721415"/>
    </source>
</evidence>
<comment type="caution">
    <text evidence="2">The sequence shown here is derived from an EMBL/GenBank/DDBJ whole genome shotgun (WGS) entry which is preliminary data.</text>
</comment>
<organism evidence="2 3">
    <name type="scientific">Facklamia lactis</name>
    <dbReference type="NCBI Taxonomy" id="2749967"/>
    <lineage>
        <taxon>Bacteria</taxon>
        <taxon>Bacillati</taxon>
        <taxon>Bacillota</taxon>
        <taxon>Bacilli</taxon>
        <taxon>Lactobacillales</taxon>
        <taxon>Aerococcaceae</taxon>
        <taxon>Facklamia</taxon>
    </lineage>
</organism>
<evidence type="ECO:0008006" key="4">
    <source>
        <dbReference type="Google" id="ProtNLM"/>
    </source>
</evidence>
<keyword evidence="1" id="KW-1133">Transmembrane helix</keyword>
<dbReference type="RefSeq" id="WP_192951350.1">
    <property type="nucleotide sequence ID" value="NZ_JACBXQ010000006.1"/>
</dbReference>
<dbReference type="EMBL" id="JACBXQ010000006">
    <property type="protein sequence ID" value="MBG9987153.1"/>
    <property type="molecule type" value="Genomic_DNA"/>
</dbReference>
<proteinExistence type="predicted"/>
<feature type="transmembrane region" description="Helical" evidence="1">
    <location>
        <begin position="7"/>
        <end position="31"/>
    </location>
</feature>
<name>A0ABS0LSL3_9LACT</name>
<protein>
    <recommendedName>
        <fullName evidence="4">YtxH domain-containing protein</fullName>
    </recommendedName>
</protein>
<dbReference type="Proteomes" id="UP000721415">
    <property type="component" value="Unassembled WGS sequence"/>
</dbReference>
<keyword evidence="1" id="KW-0472">Membrane</keyword>
<evidence type="ECO:0000313" key="2">
    <source>
        <dbReference type="EMBL" id="MBG9987153.1"/>
    </source>
</evidence>
<gene>
    <name evidence="2" type="ORF">HZY91_09765</name>
</gene>